<feature type="region of interest" description="Disordered" evidence="1">
    <location>
        <begin position="26"/>
        <end position="47"/>
    </location>
</feature>
<evidence type="ECO:0008006" key="5">
    <source>
        <dbReference type="Google" id="ProtNLM"/>
    </source>
</evidence>
<evidence type="ECO:0000256" key="1">
    <source>
        <dbReference type="SAM" id="MobiDB-lite"/>
    </source>
</evidence>
<dbReference type="InterPro" id="IPR032577">
    <property type="entry name" value="DUF4920"/>
</dbReference>
<protein>
    <recommendedName>
        <fullName evidence="5">DUF4920 domain-containing protein</fullName>
    </recommendedName>
</protein>
<keyword evidence="2" id="KW-0732">Signal</keyword>
<dbReference type="AlphaFoldDB" id="A0A2W5KVB7"/>
<dbReference type="EMBL" id="QFPO01000002">
    <property type="protein sequence ID" value="PZQ19418.1"/>
    <property type="molecule type" value="Genomic_DNA"/>
</dbReference>
<accession>A0A2W5KVB7</accession>
<evidence type="ECO:0000256" key="2">
    <source>
        <dbReference type="SAM" id="SignalP"/>
    </source>
</evidence>
<feature type="signal peptide" evidence="2">
    <location>
        <begin position="1"/>
        <end position="19"/>
    </location>
</feature>
<dbReference type="Proteomes" id="UP000249046">
    <property type="component" value="Unassembled WGS sequence"/>
</dbReference>
<evidence type="ECO:0000313" key="3">
    <source>
        <dbReference type="EMBL" id="PZQ19418.1"/>
    </source>
</evidence>
<evidence type="ECO:0000313" key="4">
    <source>
        <dbReference type="Proteomes" id="UP000249046"/>
    </source>
</evidence>
<comment type="caution">
    <text evidence="3">The sequence shown here is derived from an EMBL/GenBank/DDBJ whole genome shotgun (WGS) entry which is preliminary data.</text>
</comment>
<proteinExistence type="predicted"/>
<organism evidence="3 4">
    <name type="scientific">Rhodanobacter denitrificans</name>
    <dbReference type="NCBI Taxonomy" id="666685"/>
    <lineage>
        <taxon>Bacteria</taxon>
        <taxon>Pseudomonadati</taxon>
        <taxon>Pseudomonadota</taxon>
        <taxon>Gammaproteobacteria</taxon>
        <taxon>Lysobacterales</taxon>
        <taxon>Rhodanobacteraceae</taxon>
        <taxon>Rhodanobacter</taxon>
    </lineage>
</organism>
<name>A0A2W5KVB7_9GAMM</name>
<gene>
    <name evidence="3" type="ORF">DI564_01530</name>
</gene>
<sequence length="173" mass="18113">MRTVTVLALSFLLCGIASAHEGAHDTPAAGGVDHSRKPTGATPVQTTDAGAVYGAPLATPAAEPVAIDAAYDDLAAQVGKDGAWSGRITQVCQKMGCWLVLTGEGDRHARVFMHDHAYSVPKDASGRAIVYGTLSEKQLDAKEVQHLKDDGAKAPAERELQIDARSVLILKSA</sequence>
<reference evidence="3 4" key="1">
    <citation type="submission" date="2017-08" db="EMBL/GenBank/DDBJ databases">
        <title>Infants hospitalized years apart are colonized by the same room-sourced microbial strains.</title>
        <authorList>
            <person name="Brooks B."/>
            <person name="Olm M.R."/>
            <person name="Firek B.A."/>
            <person name="Baker R."/>
            <person name="Thomas B.C."/>
            <person name="Morowitz M.J."/>
            <person name="Banfield J.F."/>
        </authorList>
    </citation>
    <scope>NUCLEOTIDE SEQUENCE [LARGE SCALE GENOMIC DNA]</scope>
    <source>
        <strain evidence="3">S2_005_003_R2_42</strain>
    </source>
</reference>
<feature type="chain" id="PRO_5015921776" description="DUF4920 domain-containing protein" evidence="2">
    <location>
        <begin position="20"/>
        <end position="173"/>
    </location>
</feature>
<dbReference type="Pfam" id="PF16267">
    <property type="entry name" value="DUF4920"/>
    <property type="match status" value="1"/>
</dbReference>